<dbReference type="GO" id="GO:0005507">
    <property type="term" value="F:copper ion binding"/>
    <property type="evidence" value="ECO:0007669"/>
    <property type="project" value="InterPro"/>
</dbReference>
<sequence length="290" mass="32935">MRKFLTDLPVIRPIRSLLVVFVLTLSLVFVGCTTQQMHGFLPGFVEGESSVTETTQVYSDLWFNAWFVLIVIGILVWAMVVVAVVVFRRKRSDTTLPPQVQYNLPVETLLTGLPLILVAVFFVFSIRVSDAVNLPKPADVHIGVIGKQWAWDFVYFDSNTYFPGLQAQYIESSPGKVDESKLPVLYLPVNKKVEIDLRSRDVVHSFWIIDFLYKRDIVPGLTNRIYFTPTRIGEYRGKCAEFCGEFHSAMLFVVKVVTQEEYKKHMADLAGMGYIGTVGWESLDPASKKH</sequence>
<evidence type="ECO:0000256" key="9">
    <source>
        <dbReference type="ARBA" id="ARBA00022982"/>
    </source>
</evidence>
<dbReference type="PANTHER" id="PTHR22888">
    <property type="entry name" value="CYTOCHROME C OXIDASE, SUBUNIT II"/>
    <property type="match status" value="1"/>
</dbReference>
<evidence type="ECO:0000256" key="2">
    <source>
        <dbReference type="ARBA" id="ARBA00007866"/>
    </source>
</evidence>
<dbReference type="InterPro" id="IPR002429">
    <property type="entry name" value="CcO_II-like_C"/>
</dbReference>
<keyword evidence="19" id="KW-1185">Reference proteome</keyword>
<evidence type="ECO:0000256" key="12">
    <source>
        <dbReference type="ARBA" id="ARBA00023136"/>
    </source>
</evidence>
<dbReference type="RefSeq" id="WP_011096474.1">
    <property type="nucleotide sequence ID" value="NC_004572.3"/>
</dbReference>
<evidence type="ECO:0000256" key="10">
    <source>
        <dbReference type="ARBA" id="ARBA00022989"/>
    </source>
</evidence>
<dbReference type="PRINTS" id="PR01166">
    <property type="entry name" value="CYCOXIDASEII"/>
</dbReference>
<reference evidence="18 19" key="1">
    <citation type="journal article" date="2003" name="Genome Res.">
        <title>Tropheryma whipplei twist: a human pathogenic Actinobacteria with a reduced genome.</title>
        <authorList>
            <person name="Raoult D."/>
            <person name="Ogata H."/>
            <person name="Audic S."/>
            <person name="Robert C."/>
            <person name="Suhre K."/>
            <person name="Drancourt M."/>
            <person name="Claverie J.-M."/>
        </authorList>
    </citation>
    <scope>NUCLEOTIDE SEQUENCE [LARGE SCALE GENOMIC DNA]</scope>
    <source>
        <strain evidence="18 19">Twist</strain>
    </source>
</reference>
<feature type="transmembrane region" description="Helical" evidence="16">
    <location>
        <begin position="63"/>
        <end position="87"/>
    </location>
</feature>
<evidence type="ECO:0000256" key="14">
    <source>
        <dbReference type="ARBA" id="ARBA00031399"/>
    </source>
</evidence>
<evidence type="ECO:0000256" key="4">
    <source>
        <dbReference type="ARBA" id="ARBA00022448"/>
    </source>
</evidence>
<dbReference type="Pfam" id="PF00116">
    <property type="entry name" value="COX2"/>
    <property type="match status" value="1"/>
</dbReference>
<comment type="catalytic activity">
    <reaction evidence="15">
        <text>4 Fe(II)-[cytochrome c] + O2 + 8 H(+)(in) = 4 Fe(III)-[cytochrome c] + 2 H2O + 4 H(+)(out)</text>
        <dbReference type="Rhea" id="RHEA:11436"/>
        <dbReference type="Rhea" id="RHEA-COMP:10350"/>
        <dbReference type="Rhea" id="RHEA-COMP:14399"/>
        <dbReference type="ChEBI" id="CHEBI:15377"/>
        <dbReference type="ChEBI" id="CHEBI:15378"/>
        <dbReference type="ChEBI" id="CHEBI:15379"/>
        <dbReference type="ChEBI" id="CHEBI:29033"/>
        <dbReference type="ChEBI" id="CHEBI:29034"/>
        <dbReference type="EC" id="7.1.1.9"/>
    </reaction>
</comment>
<evidence type="ECO:0000256" key="7">
    <source>
        <dbReference type="ARBA" id="ARBA00022723"/>
    </source>
</evidence>
<dbReference type="GO" id="GO:0016491">
    <property type="term" value="F:oxidoreductase activity"/>
    <property type="evidence" value="ECO:0007669"/>
    <property type="project" value="UniProtKB-KW"/>
</dbReference>
<dbReference type="KEGG" id="twh:TWT_243"/>
<keyword evidence="11" id="KW-0186">Copper</keyword>
<dbReference type="Gene3D" id="2.60.40.420">
    <property type="entry name" value="Cupredoxins - blue copper proteins"/>
    <property type="match status" value="1"/>
</dbReference>
<dbReference type="STRING" id="203267.TWT_243"/>
<evidence type="ECO:0000256" key="5">
    <source>
        <dbReference type="ARBA" id="ARBA00022660"/>
    </source>
</evidence>
<dbReference type="EMBL" id="AE014184">
    <property type="protein sequence ID" value="AAO44340.1"/>
    <property type="molecule type" value="Genomic_DNA"/>
</dbReference>
<dbReference type="GO" id="GO:0016020">
    <property type="term" value="C:membrane"/>
    <property type="evidence" value="ECO:0007669"/>
    <property type="project" value="UniProtKB-SubCell"/>
</dbReference>
<evidence type="ECO:0000256" key="11">
    <source>
        <dbReference type="ARBA" id="ARBA00023008"/>
    </source>
</evidence>
<feature type="transmembrane region" description="Helical" evidence="16">
    <location>
        <begin position="108"/>
        <end position="126"/>
    </location>
</feature>
<evidence type="ECO:0000313" key="18">
    <source>
        <dbReference type="EMBL" id="AAO44340.1"/>
    </source>
</evidence>
<dbReference type="SUPFAM" id="SSF49503">
    <property type="entry name" value="Cupredoxins"/>
    <property type="match status" value="1"/>
</dbReference>
<evidence type="ECO:0000313" key="19">
    <source>
        <dbReference type="Proteomes" id="UP000002200"/>
    </source>
</evidence>
<keyword evidence="5" id="KW-0679">Respiratory chain</keyword>
<proteinExistence type="inferred from homology"/>
<dbReference type="PROSITE" id="PS51257">
    <property type="entry name" value="PROKAR_LIPOPROTEIN"/>
    <property type="match status" value="1"/>
</dbReference>
<evidence type="ECO:0000259" key="17">
    <source>
        <dbReference type="PROSITE" id="PS50857"/>
    </source>
</evidence>
<dbReference type="InterPro" id="IPR036257">
    <property type="entry name" value="Cyt_c_oxidase_su2_TM_sf"/>
</dbReference>
<keyword evidence="18" id="KW-0560">Oxidoreductase</keyword>
<accession>Q83GL9</accession>
<dbReference type="EC" id="7.1.1.9" evidence="3"/>
<dbReference type="CDD" id="cd13919">
    <property type="entry name" value="CuRO_HCO_II_like_5"/>
    <property type="match status" value="1"/>
</dbReference>
<dbReference type="PROSITE" id="PS50857">
    <property type="entry name" value="COX2_CUA"/>
    <property type="match status" value="1"/>
</dbReference>
<keyword evidence="7" id="KW-0479">Metal-binding</keyword>
<keyword evidence="8" id="KW-1278">Translocase</keyword>
<dbReference type="InterPro" id="IPR014222">
    <property type="entry name" value="Cyt_c_oxidase_su2"/>
</dbReference>
<keyword evidence="10 16" id="KW-1133">Transmembrane helix</keyword>
<dbReference type="GO" id="GO:0042773">
    <property type="term" value="P:ATP synthesis coupled electron transport"/>
    <property type="evidence" value="ECO:0007669"/>
    <property type="project" value="TreeGrafter"/>
</dbReference>
<name>Q83GL9_TROWT</name>
<dbReference type="InterPro" id="IPR008972">
    <property type="entry name" value="Cupredoxin"/>
</dbReference>
<dbReference type="PANTHER" id="PTHR22888:SF9">
    <property type="entry name" value="CYTOCHROME C OXIDASE SUBUNIT 2"/>
    <property type="match status" value="1"/>
</dbReference>
<dbReference type="InterPro" id="IPR001505">
    <property type="entry name" value="Copper_CuA"/>
</dbReference>
<keyword evidence="12 16" id="KW-0472">Membrane</keyword>
<evidence type="ECO:0000256" key="16">
    <source>
        <dbReference type="SAM" id="Phobius"/>
    </source>
</evidence>
<dbReference type="SUPFAM" id="SSF81464">
    <property type="entry name" value="Cytochrome c oxidase subunit II-like, transmembrane region"/>
    <property type="match status" value="1"/>
</dbReference>
<evidence type="ECO:0000256" key="1">
    <source>
        <dbReference type="ARBA" id="ARBA00004141"/>
    </source>
</evidence>
<dbReference type="GeneID" id="67388307"/>
<keyword evidence="4" id="KW-0813">Transport</keyword>
<protein>
    <recommendedName>
        <fullName evidence="3">cytochrome-c oxidase</fullName>
        <ecNumber evidence="3">7.1.1.9</ecNumber>
    </recommendedName>
    <alternativeName>
        <fullName evidence="14">Cytochrome aa3 subunit 2</fullName>
    </alternativeName>
</protein>
<evidence type="ECO:0000256" key="8">
    <source>
        <dbReference type="ARBA" id="ARBA00022967"/>
    </source>
</evidence>
<organism evidence="18 19">
    <name type="scientific">Tropheryma whipplei (strain Twist)</name>
    <name type="common">Whipple's bacillus</name>
    <dbReference type="NCBI Taxonomy" id="203267"/>
    <lineage>
        <taxon>Bacteria</taxon>
        <taxon>Bacillati</taxon>
        <taxon>Actinomycetota</taxon>
        <taxon>Actinomycetes</taxon>
        <taxon>Micrococcales</taxon>
        <taxon>Tropherymataceae</taxon>
        <taxon>Tropheryma</taxon>
    </lineage>
</organism>
<feature type="domain" description="Cytochrome oxidase subunit II copper A binding" evidence="17">
    <location>
        <begin position="137"/>
        <end position="268"/>
    </location>
</feature>
<dbReference type="PROSITE" id="PS00078">
    <property type="entry name" value="COX2"/>
    <property type="match status" value="1"/>
</dbReference>
<dbReference type="HOGENOM" id="CLU_036876_3_1_11"/>
<keyword evidence="9" id="KW-0249">Electron transport</keyword>
<comment type="subcellular location">
    <subcellularLocation>
        <location evidence="1">Membrane</location>
        <topology evidence="1">Multi-pass membrane protein</topology>
    </subcellularLocation>
</comment>
<dbReference type="NCBIfam" id="TIGR02866">
    <property type="entry name" value="CoxB"/>
    <property type="match status" value="1"/>
</dbReference>
<dbReference type="GO" id="GO:0004129">
    <property type="term" value="F:cytochrome-c oxidase activity"/>
    <property type="evidence" value="ECO:0007669"/>
    <property type="project" value="UniProtKB-EC"/>
</dbReference>
<dbReference type="AlphaFoldDB" id="Q83GL9"/>
<keyword evidence="6 16" id="KW-0812">Transmembrane</keyword>
<evidence type="ECO:0000256" key="3">
    <source>
        <dbReference type="ARBA" id="ARBA00012949"/>
    </source>
</evidence>
<dbReference type="eggNOG" id="COG1622">
    <property type="taxonomic scope" value="Bacteria"/>
</dbReference>
<dbReference type="Proteomes" id="UP000002200">
    <property type="component" value="Chromosome"/>
</dbReference>
<gene>
    <name evidence="18" type="primary">ctaC</name>
    <name evidence="18" type="ordered locus">TWT_243</name>
</gene>
<dbReference type="OrthoDB" id="9781261at2"/>
<comment type="function">
    <text evidence="13">Subunits I and II form the functional core of the enzyme complex. Electrons originating in cytochrome c are transferred via heme a and Cu(A) to the binuclear center formed by heme a3 and Cu(B).</text>
</comment>
<evidence type="ECO:0000256" key="6">
    <source>
        <dbReference type="ARBA" id="ARBA00022692"/>
    </source>
</evidence>
<comment type="similarity">
    <text evidence="2">Belongs to the cytochrome c oxidase subunit 2 family.</text>
</comment>
<evidence type="ECO:0000256" key="13">
    <source>
        <dbReference type="ARBA" id="ARBA00024688"/>
    </source>
</evidence>
<dbReference type="InterPro" id="IPR045187">
    <property type="entry name" value="CcO_II"/>
</dbReference>
<dbReference type="Gene3D" id="1.10.287.90">
    <property type="match status" value="1"/>
</dbReference>
<evidence type="ECO:0000256" key="15">
    <source>
        <dbReference type="ARBA" id="ARBA00047816"/>
    </source>
</evidence>